<feature type="compositionally biased region" description="Acidic residues" evidence="1">
    <location>
        <begin position="583"/>
        <end position="609"/>
    </location>
</feature>
<dbReference type="NCBIfam" id="TIGR02608">
    <property type="entry name" value="delta_60_rpt"/>
    <property type="match status" value="4"/>
</dbReference>
<feature type="region of interest" description="Disordered" evidence="1">
    <location>
        <begin position="527"/>
        <end position="552"/>
    </location>
</feature>
<dbReference type="InterPro" id="IPR049886">
    <property type="entry name" value="CFI_box_CTERM_dom"/>
</dbReference>
<evidence type="ECO:0000313" key="4">
    <source>
        <dbReference type="EMBL" id="BDD86646.1"/>
    </source>
</evidence>
<accession>A0ABN6M4D1</accession>
<dbReference type="Pfam" id="PF17164">
    <property type="entry name" value="DUF5122"/>
    <property type="match status" value="4"/>
</dbReference>
<keyword evidence="2" id="KW-1133">Transmembrane helix</keyword>
<dbReference type="InterPro" id="IPR013431">
    <property type="entry name" value="Delta_60_rpt"/>
</dbReference>
<sequence>MNRIFQSVIWAFFFLSWLAGTAAAQTLLVANDQFGSGGLVLTDLGSGFDEALAIAVLADGRVVVAGSSDNGMDRDLAVVRYLPDGRIDSSFVFSAGSVIGAALGDDVARALTLLEDDSLILAGSITENGGTSAVLVKLLENGQLDYRFGDQGVVVYRPAGDDATFHDLHRLADGTLIAAGASAPANEPSPILVRFQADGSIDPAFGRDGLESFAQVRGELYGVAADAGGNLYGCGYSRDENGRSGVLLVRLSAASAAPIGGAFDETGVVTLFHDDEETIAHDIAIQEDGRLVIAGAARPAAGGSSVLVGRFAPDGTPDREVADDGLLVYDLGPNSAAYGIAVLADDTVLAAGYHQDESGRDLIVLQFDATLAPIGEPNTLDQAGSTSGALAISALIVEDGAFSPSAVAVGGTSRQATLLTTAVEGSDETGLAIVVDSGGTVFAAGTSGGTEQSAILVASYAAGAVGPGKAAAAATPVVSTFYAIETVPITAVTRVGALTGGQITALAFDSQRCLSACLEQCPDTAGVDDEGGAGEDQVPADGDDTPGSATTCQASCTEQCTVPTVEKRGVVYAVDPLPTYADGESEEPADPPDSDDAGGTTDDADDDGALPDNPFAIENFFAFEEYLVKRGQTEDGSGAGSYTSRIEDVNPQTVYYVRAYAVLTDGSVIYGNQLNFRTDDACFIATAAFGSVDGFAVQTLREFRDRYLQPYQWGRLLVSAYYRVSPPLADLVEAHLPIRLAVLWLLVPVVAMAILLVYIPTVLVFLPAPLLCWHFINRYLVRNVP</sequence>
<keyword evidence="3" id="KW-0732">Signal</keyword>
<evidence type="ECO:0000256" key="3">
    <source>
        <dbReference type="SAM" id="SignalP"/>
    </source>
</evidence>
<evidence type="ECO:0000313" key="5">
    <source>
        <dbReference type="Proteomes" id="UP000830055"/>
    </source>
</evidence>
<keyword evidence="2" id="KW-0472">Membrane</keyword>
<dbReference type="RefSeq" id="WP_284153724.1">
    <property type="nucleotide sequence ID" value="NZ_AP025516.1"/>
</dbReference>
<evidence type="ECO:0000256" key="2">
    <source>
        <dbReference type="SAM" id="Phobius"/>
    </source>
</evidence>
<gene>
    <name evidence="4" type="ORF">DPPLL_10110</name>
</gene>
<evidence type="ECO:0000256" key="1">
    <source>
        <dbReference type="SAM" id="MobiDB-lite"/>
    </source>
</evidence>
<feature type="region of interest" description="Disordered" evidence="1">
    <location>
        <begin position="578"/>
        <end position="611"/>
    </location>
</feature>
<organism evidence="4 5">
    <name type="scientific">Desulfofustis limnaeus</name>
    <dbReference type="NCBI Taxonomy" id="2740163"/>
    <lineage>
        <taxon>Bacteria</taxon>
        <taxon>Pseudomonadati</taxon>
        <taxon>Thermodesulfobacteriota</taxon>
        <taxon>Desulfobulbia</taxon>
        <taxon>Desulfobulbales</taxon>
        <taxon>Desulfocapsaceae</taxon>
        <taxon>Desulfofustis</taxon>
    </lineage>
</organism>
<name>A0ABN6M4D1_9BACT</name>
<keyword evidence="2" id="KW-0812">Transmembrane</keyword>
<feature type="signal peptide" evidence="3">
    <location>
        <begin position="1"/>
        <end position="24"/>
    </location>
</feature>
<feature type="chain" id="PRO_5045862560" description="Delta-60 repeat domain-containing protein" evidence="3">
    <location>
        <begin position="25"/>
        <end position="785"/>
    </location>
</feature>
<feature type="transmembrane region" description="Helical" evidence="2">
    <location>
        <begin position="743"/>
        <end position="776"/>
    </location>
</feature>
<dbReference type="Proteomes" id="UP000830055">
    <property type="component" value="Chromosome"/>
</dbReference>
<dbReference type="SUPFAM" id="SSF101898">
    <property type="entry name" value="NHL repeat"/>
    <property type="match status" value="1"/>
</dbReference>
<keyword evidence="5" id="KW-1185">Reference proteome</keyword>
<dbReference type="NCBIfam" id="NF041770">
    <property type="entry name" value="CFI_box_CTERM"/>
    <property type="match status" value="1"/>
</dbReference>
<reference evidence="4 5" key="1">
    <citation type="submission" date="2022-01" db="EMBL/GenBank/DDBJ databases">
        <title>Desulfofustis limnae sp. nov., a novel mesophilic sulfate-reducing bacterium isolated from marsh soil.</title>
        <authorList>
            <person name="Watanabe M."/>
            <person name="Takahashi A."/>
            <person name="Kojima H."/>
            <person name="Fukui M."/>
        </authorList>
    </citation>
    <scope>NUCLEOTIDE SEQUENCE [LARGE SCALE GENOMIC DNA]</scope>
    <source>
        <strain evidence="4 5">PPLL</strain>
    </source>
</reference>
<evidence type="ECO:0008006" key="6">
    <source>
        <dbReference type="Google" id="ProtNLM"/>
    </source>
</evidence>
<proteinExistence type="predicted"/>
<protein>
    <recommendedName>
        <fullName evidence="6">Delta-60 repeat domain-containing protein</fullName>
    </recommendedName>
</protein>
<dbReference type="EMBL" id="AP025516">
    <property type="protein sequence ID" value="BDD86646.1"/>
    <property type="molecule type" value="Genomic_DNA"/>
</dbReference>
<dbReference type="Gene3D" id="2.80.10.50">
    <property type="match status" value="1"/>
</dbReference>